<proteinExistence type="predicted"/>
<feature type="region of interest" description="Disordered" evidence="3">
    <location>
        <begin position="878"/>
        <end position="909"/>
    </location>
</feature>
<evidence type="ECO:0000259" key="5">
    <source>
        <dbReference type="PROSITE" id="PS51468"/>
    </source>
</evidence>
<feature type="compositionally biased region" description="Low complexity" evidence="3">
    <location>
        <begin position="995"/>
        <end position="1011"/>
    </location>
</feature>
<dbReference type="Gene3D" id="3.40.50.410">
    <property type="entry name" value="von Willebrand factor, type A domain"/>
    <property type="match status" value="1"/>
</dbReference>
<accession>A0A8H3W5H5</accession>
<keyword evidence="2" id="KW-0811">Translocation</keyword>
<dbReference type="InterPro" id="IPR013694">
    <property type="entry name" value="VIT"/>
</dbReference>
<dbReference type="SMART" id="SM00609">
    <property type="entry name" value="VIT"/>
    <property type="match status" value="1"/>
</dbReference>
<dbReference type="InterPro" id="IPR002035">
    <property type="entry name" value="VWF_A"/>
</dbReference>
<keyword evidence="2" id="KW-0509">mRNA transport</keyword>
<dbReference type="PROSITE" id="PS51468">
    <property type="entry name" value="VIT"/>
    <property type="match status" value="1"/>
</dbReference>
<dbReference type="PANTHER" id="PTHR45737">
    <property type="entry name" value="VON WILLEBRAND FACTOR A DOMAIN-CONTAINING PROTEIN 5A"/>
    <property type="match status" value="1"/>
</dbReference>
<dbReference type="Pfam" id="PF08487">
    <property type="entry name" value="VIT"/>
    <property type="match status" value="1"/>
</dbReference>
<keyword evidence="7" id="KW-1185">Reference proteome</keyword>
<feature type="compositionally biased region" description="Low complexity" evidence="3">
    <location>
        <begin position="1021"/>
        <end position="1036"/>
    </location>
</feature>
<feature type="compositionally biased region" description="Low complexity" evidence="3">
    <location>
        <begin position="1047"/>
        <end position="1073"/>
    </location>
</feature>
<dbReference type="InterPro" id="IPR036465">
    <property type="entry name" value="vWFA_dom_sf"/>
</dbReference>
<keyword evidence="2" id="KW-0539">Nucleus</keyword>
<feature type="region of interest" description="Disordered" evidence="3">
    <location>
        <begin position="24"/>
        <end position="54"/>
    </location>
</feature>
<feature type="compositionally biased region" description="Low complexity" evidence="3">
    <location>
        <begin position="24"/>
        <end position="47"/>
    </location>
</feature>
<sequence length="1306" mass="138647">MVFGQHPLPGGLFGGLGSNANNNKGGLFGSSNSGNSNTGNTSNPFGNAPTTGGLFGSINNNGNIEYRDGTTGGLFGRSTGGSLFGGQVNNMAGHVCGLYYLDPTSPYHYGYRRNYLPSVSQSVHARVVASTARTTLTQTFVNPSKTEVIPELRYTFPLYDGVSVVGFTCTINNTRVIRGVVQEKNTARKTYAAAVAKGETAGLFEQLPEASDVFTTTIGNAPAGAELKVEIAYLGELKHDAEVDGIRLTIPTSIAPRYGSYPGTLMEKPPNVSSKDGIEIVVDAEIPDGSAIKSIQSPSHPIAVSVGSTSTMSADATPSLQLASATLSLGTAELERDFIIQIIATNTSNPIAVLETHPTKPHQQAIMATLVPKFKLATTKPEVVFVCDRSGSMQGKIADLKNALQIYMKSLPIGCMFNICSFGSRHTFLFPKSQTYDQNTLKTAMKHIDKFGSDYGGTELYAPIEQTFKRRHKDLDLEVFVLTDGEVWNHENLFGMVNKHVEGSKGSVRLFTLGIGRGVSHALVEGLARAGRGFSQTVSEKEKMSGKVVRMLKGALTPHVKDYSLEVKYADAESETEPEDDFEIIDPVSPKAEPSSERSAPEAQKPISLFDPDSEDVDMDNTNQQDDGTGTERFSHVPTVKPPKILQAPFRIPPLYPYSRTSVYLLLSPERAMRNRTPSSVVLRGTSSQGPLELEIPITILAEKAETIHQLAARKAVKELEEGRGWIFHAKGKDGKELQKSLPGRFPAMVEREAVRLGVGFQVGGKWCSFVAVEANEDDADAVESPVEEVPAPRREPGWQGIPDMAEDRRCRNTAPLARKSIMKGQSVGLAPQQAQQQAQQQQVQQQQAQQQQQQQIQPQQQQQQLPNHQQGLMMLRQDSSKRSQPLGMARGTPAPPSVGGSLFGAPSSPHPAPIATAFGSGVNDGVVTSPSNFEATSPVTSPVGSQFGCRSPSFGGDSPVYGGNSPSYSPVSQAAPAATTSVFGNQPTAGGLFGFPTSTPPGASSSAFGSQPTAGGLFGGSTSSAPGASSSLFGSKSTTGGLFGGPTSPAPNTTSSPFGNKPSTGGLFGSSSSSFSGAPRAFASNALARPAVQSAAPPSGGGLFGTSASTGGLFGAPAPAPVQAAALAPPIRQVDPFMLAQYQREMSDAAAMPLPDEDLIDYSDEDVDPKPAAPVHKRKRRSAGNSLFMVEAEVDEDDDAQVDEDGADKFSALVEMQDFSGFWAWSAQLLKVLDVTEQHVNDALASFQASQNVVATSVAVAFLRKKLAHESESWEMMEEKAVAWLEEEIGDDEVGKVLAAAEALF</sequence>
<evidence type="ECO:0000313" key="6">
    <source>
        <dbReference type="EMBL" id="KAF0322786.1"/>
    </source>
</evidence>
<feature type="region of interest" description="Disordered" evidence="3">
    <location>
        <begin position="571"/>
        <end position="637"/>
    </location>
</feature>
<dbReference type="InterPro" id="IPR025574">
    <property type="entry name" value="Nucleoporin_FG_rpt"/>
</dbReference>
<evidence type="ECO:0000256" key="1">
    <source>
        <dbReference type="ARBA" id="ARBA00004567"/>
    </source>
</evidence>
<comment type="caution">
    <text evidence="6">The sequence shown here is derived from an EMBL/GenBank/DDBJ whole genome shotgun (WGS) entry which is preliminary data.</text>
</comment>
<name>A0A8H3W5H5_9PEZI</name>
<feature type="domain" description="VWFA" evidence="4">
    <location>
        <begin position="382"/>
        <end position="560"/>
    </location>
</feature>
<dbReference type="SMART" id="SM00327">
    <property type="entry name" value="VWA"/>
    <property type="match status" value="1"/>
</dbReference>
<keyword evidence="2" id="KW-0813">Transport</keyword>
<dbReference type="Pfam" id="PF13634">
    <property type="entry name" value="Nucleoporin_FG"/>
    <property type="match status" value="2"/>
</dbReference>
<keyword evidence="2" id="KW-0653">Protein transport</keyword>
<gene>
    <name evidence="6" type="ORF">GQ607_010027</name>
</gene>
<dbReference type="Pfam" id="PF13768">
    <property type="entry name" value="VWA_3"/>
    <property type="match status" value="1"/>
</dbReference>
<dbReference type="EMBL" id="WOWK01000058">
    <property type="protein sequence ID" value="KAF0322786.1"/>
    <property type="molecule type" value="Genomic_DNA"/>
</dbReference>
<feature type="region of interest" description="Disordered" evidence="3">
    <location>
        <begin position="778"/>
        <end position="804"/>
    </location>
</feature>
<comment type="subcellular location">
    <subcellularLocation>
        <location evidence="1">Nucleus</location>
        <location evidence="1">Nuclear pore complex</location>
    </subcellularLocation>
</comment>
<evidence type="ECO:0000313" key="7">
    <source>
        <dbReference type="Proteomes" id="UP000434172"/>
    </source>
</evidence>
<evidence type="ECO:0000256" key="3">
    <source>
        <dbReference type="SAM" id="MobiDB-lite"/>
    </source>
</evidence>
<dbReference type="PROSITE" id="PS50234">
    <property type="entry name" value="VWFA"/>
    <property type="match status" value="1"/>
</dbReference>
<feature type="compositionally biased region" description="Acidic residues" evidence="3">
    <location>
        <begin position="572"/>
        <end position="584"/>
    </location>
</feature>
<reference evidence="6 7" key="1">
    <citation type="submission" date="2019-12" db="EMBL/GenBank/DDBJ databases">
        <title>A genome sequence resource for the geographically widespread anthracnose pathogen Colletotrichum asianum.</title>
        <authorList>
            <person name="Meng Y."/>
        </authorList>
    </citation>
    <scope>NUCLEOTIDE SEQUENCE [LARGE SCALE GENOMIC DNA]</scope>
    <source>
        <strain evidence="6 7">ICMP 18580</strain>
    </source>
</reference>
<dbReference type="GO" id="GO:0005643">
    <property type="term" value="C:nuclear pore"/>
    <property type="evidence" value="ECO:0007669"/>
    <property type="project" value="UniProtKB-SubCell"/>
</dbReference>
<evidence type="ECO:0000256" key="2">
    <source>
        <dbReference type="ARBA" id="ARBA00023132"/>
    </source>
</evidence>
<dbReference type="Proteomes" id="UP000434172">
    <property type="component" value="Unassembled WGS sequence"/>
</dbReference>
<keyword evidence="2" id="KW-0906">Nuclear pore complex</keyword>
<evidence type="ECO:0000259" key="4">
    <source>
        <dbReference type="PROSITE" id="PS50234"/>
    </source>
</evidence>
<dbReference type="PANTHER" id="PTHR45737:SF6">
    <property type="entry name" value="VON WILLEBRAND FACTOR A DOMAIN-CONTAINING PROTEIN 5A"/>
    <property type="match status" value="1"/>
</dbReference>
<organism evidence="6 7">
    <name type="scientific">Colletotrichum asianum</name>
    <dbReference type="NCBI Taxonomy" id="702518"/>
    <lineage>
        <taxon>Eukaryota</taxon>
        <taxon>Fungi</taxon>
        <taxon>Dikarya</taxon>
        <taxon>Ascomycota</taxon>
        <taxon>Pezizomycotina</taxon>
        <taxon>Sordariomycetes</taxon>
        <taxon>Hypocreomycetidae</taxon>
        <taxon>Glomerellales</taxon>
        <taxon>Glomerellaceae</taxon>
        <taxon>Colletotrichum</taxon>
        <taxon>Colletotrichum gloeosporioides species complex</taxon>
    </lineage>
</organism>
<protein>
    <submittedName>
        <fullName evidence="6">von willebrand domain containing protein</fullName>
    </submittedName>
</protein>
<feature type="region of interest" description="Disordered" evidence="3">
    <location>
        <begin position="992"/>
        <end position="1073"/>
    </location>
</feature>
<dbReference type="OrthoDB" id="1729737at2759"/>
<feature type="domain" description="VIT" evidence="5">
    <location>
        <begin position="102"/>
        <end position="235"/>
    </location>
</feature>
<dbReference type="SUPFAM" id="SSF53300">
    <property type="entry name" value="vWA-like"/>
    <property type="match status" value="1"/>
</dbReference>